<evidence type="ECO:0000313" key="1">
    <source>
        <dbReference type="EMBL" id="GIJ05349.1"/>
    </source>
</evidence>
<accession>A0A8J3YCG1</accession>
<protein>
    <submittedName>
        <fullName evidence="1">Virginiamycin B lyase</fullName>
    </submittedName>
</protein>
<dbReference type="SUPFAM" id="SSF63829">
    <property type="entry name" value="Calcium-dependent phosphotriesterase"/>
    <property type="match status" value="1"/>
</dbReference>
<dbReference type="Gene3D" id="2.130.10.10">
    <property type="entry name" value="YVTN repeat-like/Quinoprotein amine dehydrogenase"/>
    <property type="match status" value="2"/>
</dbReference>
<keyword evidence="2" id="KW-1185">Reference proteome</keyword>
<dbReference type="PANTHER" id="PTHR40274:SF3">
    <property type="entry name" value="VIRGINIAMYCIN B LYASE"/>
    <property type="match status" value="1"/>
</dbReference>
<sequence>MNVELLDVAGDDAGPYAVCAGPDGNLWVTLVHAGAVARVTPGGEVTRHALDDPAARPTIIVPGPDGALWFSRFGDGRLGRVTVDGDMGTHELPWPDGGPFGLATGPDGALWYTAANADAVGRVGGGVWATPGFPSTIVTGPDGAVWFTCNRSGELGRLTADGEVTVEPAGDAPVGIAADADAVWWVDIAADRVRRRAMDGTVRTVALPAGARPHAIAADGAGGCFVTEWGAHRLGHVTRDGAYTGRDLPAAAREPHGLAVTAGAVWVACETGQLARFTR</sequence>
<gene>
    <name evidence="1" type="primary">vgb</name>
    <name evidence="1" type="ORF">Sya03_47010</name>
</gene>
<evidence type="ECO:0000313" key="2">
    <source>
        <dbReference type="Proteomes" id="UP000652013"/>
    </source>
</evidence>
<reference evidence="1" key="1">
    <citation type="submission" date="2021-01" db="EMBL/GenBank/DDBJ databases">
        <title>Whole genome shotgun sequence of Spirilliplanes yamanashiensis NBRC 15828.</title>
        <authorList>
            <person name="Komaki H."/>
            <person name="Tamura T."/>
        </authorList>
    </citation>
    <scope>NUCLEOTIDE SEQUENCE</scope>
    <source>
        <strain evidence="1">NBRC 15828</strain>
    </source>
</reference>
<dbReference type="GO" id="GO:0016829">
    <property type="term" value="F:lyase activity"/>
    <property type="evidence" value="ECO:0007669"/>
    <property type="project" value="UniProtKB-KW"/>
</dbReference>
<dbReference type="Proteomes" id="UP000652013">
    <property type="component" value="Unassembled WGS sequence"/>
</dbReference>
<dbReference type="AlphaFoldDB" id="A0A8J3YCG1"/>
<name>A0A8J3YCG1_9ACTN</name>
<dbReference type="EMBL" id="BOOY01000032">
    <property type="protein sequence ID" value="GIJ05349.1"/>
    <property type="molecule type" value="Genomic_DNA"/>
</dbReference>
<organism evidence="1 2">
    <name type="scientific">Spirilliplanes yamanashiensis</name>
    <dbReference type="NCBI Taxonomy" id="42233"/>
    <lineage>
        <taxon>Bacteria</taxon>
        <taxon>Bacillati</taxon>
        <taxon>Actinomycetota</taxon>
        <taxon>Actinomycetes</taxon>
        <taxon>Micromonosporales</taxon>
        <taxon>Micromonosporaceae</taxon>
        <taxon>Spirilliplanes</taxon>
    </lineage>
</organism>
<dbReference type="RefSeq" id="WP_203940546.1">
    <property type="nucleotide sequence ID" value="NZ_BAAAGJ010000011.1"/>
</dbReference>
<dbReference type="GO" id="GO:0030288">
    <property type="term" value="C:outer membrane-bounded periplasmic space"/>
    <property type="evidence" value="ECO:0007669"/>
    <property type="project" value="TreeGrafter"/>
</dbReference>
<dbReference type="PANTHER" id="PTHR40274">
    <property type="entry name" value="VIRGINIAMYCIN B LYASE"/>
    <property type="match status" value="1"/>
</dbReference>
<keyword evidence="1" id="KW-0456">Lyase</keyword>
<dbReference type="InterPro" id="IPR015943">
    <property type="entry name" value="WD40/YVTN_repeat-like_dom_sf"/>
</dbReference>
<comment type="caution">
    <text evidence="1">The sequence shown here is derived from an EMBL/GenBank/DDBJ whole genome shotgun (WGS) entry which is preliminary data.</text>
</comment>
<dbReference type="InterPro" id="IPR051344">
    <property type="entry name" value="Vgb"/>
</dbReference>
<proteinExistence type="predicted"/>
<dbReference type="Pfam" id="PF24684">
    <property type="entry name" value="Vgb_lyase"/>
    <property type="match status" value="1"/>
</dbReference>